<dbReference type="EMBL" id="CAAALY010012171">
    <property type="protein sequence ID" value="VEL11565.1"/>
    <property type="molecule type" value="Genomic_DNA"/>
</dbReference>
<proteinExistence type="predicted"/>
<protein>
    <submittedName>
        <fullName evidence="1">Uncharacterized protein</fullName>
    </submittedName>
</protein>
<reference evidence="1" key="1">
    <citation type="submission" date="2018-11" db="EMBL/GenBank/DDBJ databases">
        <authorList>
            <consortium name="Pathogen Informatics"/>
        </authorList>
    </citation>
    <scope>NUCLEOTIDE SEQUENCE</scope>
</reference>
<dbReference type="OrthoDB" id="10062932at2759"/>
<dbReference type="InterPro" id="IPR036116">
    <property type="entry name" value="FN3_sf"/>
</dbReference>
<keyword evidence="2" id="KW-1185">Reference proteome</keyword>
<dbReference type="AlphaFoldDB" id="A0A448WH06"/>
<dbReference type="Proteomes" id="UP000784294">
    <property type="component" value="Unassembled WGS sequence"/>
</dbReference>
<comment type="caution">
    <text evidence="1">The sequence shown here is derived from an EMBL/GenBank/DDBJ whole genome shotgun (WGS) entry which is preliminary data.</text>
</comment>
<accession>A0A448WH06</accession>
<gene>
    <name evidence="1" type="ORF">PXEA_LOCUS5005</name>
</gene>
<dbReference type="SUPFAM" id="SSF49265">
    <property type="entry name" value="Fibronectin type III"/>
    <property type="match status" value="1"/>
</dbReference>
<evidence type="ECO:0000313" key="2">
    <source>
        <dbReference type="Proteomes" id="UP000784294"/>
    </source>
</evidence>
<evidence type="ECO:0000313" key="1">
    <source>
        <dbReference type="EMBL" id="VEL11565.1"/>
    </source>
</evidence>
<name>A0A448WH06_9PLAT</name>
<organism evidence="1 2">
    <name type="scientific">Protopolystoma xenopodis</name>
    <dbReference type="NCBI Taxonomy" id="117903"/>
    <lineage>
        <taxon>Eukaryota</taxon>
        <taxon>Metazoa</taxon>
        <taxon>Spiralia</taxon>
        <taxon>Lophotrochozoa</taxon>
        <taxon>Platyhelminthes</taxon>
        <taxon>Monogenea</taxon>
        <taxon>Polyopisthocotylea</taxon>
        <taxon>Polystomatidea</taxon>
        <taxon>Polystomatidae</taxon>
        <taxon>Protopolystoma</taxon>
    </lineage>
</organism>
<sequence length="237" mass="26242">MPLSPSEWNGLPGGYLIESQLLDLEAGTGTEIVPIRNVSKQAESLTVFTNSGHLRIFAVRVDQPGQQTLLLDNLQPNARYQFDIRAFSLASSNTCQRAQVAGLSGTCTQKKSETGDIFRPKPRLADRLLPESALISESSAACALQRGSFSESWNRSESPHARTFKSNVSDLFAPHPACRIFETWEAGPIKAPMAVRVTVIGLDEVIVWWHDLTPDAWRADPLGFQVRHFNWDQPPTS</sequence>